<dbReference type="Pfam" id="PF00202">
    <property type="entry name" value="Aminotran_3"/>
    <property type="match status" value="1"/>
</dbReference>
<protein>
    <submittedName>
        <fullName evidence="4">Ornithine--oxo-acid transaminase</fullName>
    </submittedName>
</protein>
<reference evidence="4" key="1">
    <citation type="submission" date="2021-01" db="EMBL/GenBank/DDBJ databases">
        <title>Whole genome shotgun sequence of Verrucosispora sediminis NBRC 107745.</title>
        <authorList>
            <person name="Komaki H."/>
            <person name="Tamura T."/>
        </authorList>
    </citation>
    <scope>NUCLEOTIDE SEQUENCE</scope>
    <source>
        <strain evidence="4">NBRC 107745</strain>
    </source>
</reference>
<name>A0A9W5UUT4_9ACTN</name>
<dbReference type="InterPro" id="IPR049704">
    <property type="entry name" value="Aminotrans_3_PPA_site"/>
</dbReference>
<dbReference type="GO" id="GO:0042802">
    <property type="term" value="F:identical protein binding"/>
    <property type="evidence" value="ECO:0007669"/>
    <property type="project" value="TreeGrafter"/>
</dbReference>
<dbReference type="InterPro" id="IPR015421">
    <property type="entry name" value="PyrdxlP-dep_Trfase_major"/>
</dbReference>
<comment type="caution">
    <text evidence="4">The sequence shown here is derived from an EMBL/GenBank/DDBJ whole genome shotgun (WGS) entry which is preliminary data.</text>
</comment>
<keyword evidence="5" id="KW-1185">Reference proteome</keyword>
<dbReference type="Proteomes" id="UP000607311">
    <property type="component" value="Unassembled WGS sequence"/>
</dbReference>
<dbReference type="InterPro" id="IPR015424">
    <property type="entry name" value="PyrdxlP-dep_Trfase"/>
</dbReference>
<dbReference type="SUPFAM" id="SSF53383">
    <property type="entry name" value="PLP-dependent transferases"/>
    <property type="match status" value="1"/>
</dbReference>
<comment type="cofactor">
    <cofactor evidence="1">
        <name>pyridoxal 5'-phosphate</name>
        <dbReference type="ChEBI" id="CHEBI:597326"/>
    </cofactor>
</comment>
<dbReference type="InterPro" id="IPR015422">
    <property type="entry name" value="PyrdxlP-dep_Trfase_small"/>
</dbReference>
<proteinExistence type="inferred from homology"/>
<organism evidence="4 5">
    <name type="scientific">Micromonospora sediminimaris</name>
    <dbReference type="NCBI Taxonomy" id="547162"/>
    <lineage>
        <taxon>Bacteria</taxon>
        <taxon>Bacillati</taxon>
        <taxon>Actinomycetota</taxon>
        <taxon>Actinomycetes</taxon>
        <taxon>Micromonosporales</taxon>
        <taxon>Micromonosporaceae</taxon>
        <taxon>Micromonospora</taxon>
    </lineage>
</organism>
<dbReference type="EMBL" id="BOPD01000038">
    <property type="protein sequence ID" value="GIJ35902.1"/>
    <property type="molecule type" value="Genomic_DNA"/>
</dbReference>
<dbReference type="Gene3D" id="3.90.1150.10">
    <property type="entry name" value="Aspartate Aminotransferase, domain 1"/>
    <property type="match status" value="1"/>
</dbReference>
<comment type="similarity">
    <text evidence="3">Belongs to the class-III pyridoxal-phosphate-dependent aminotransferase family.</text>
</comment>
<dbReference type="GO" id="GO:0030170">
    <property type="term" value="F:pyridoxal phosphate binding"/>
    <property type="evidence" value="ECO:0007669"/>
    <property type="project" value="InterPro"/>
</dbReference>
<keyword evidence="2 3" id="KW-0663">Pyridoxal phosphate</keyword>
<dbReference type="InterPro" id="IPR050103">
    <property type="entry name" value="Class-III_PLP-dep_AT"/>
</dbReference>
<dbReference type="PANTHER" id="PTHR11986">
    <property type="entry name" value="AMINOTRANSFERASE CLASS III"/>
    <property type="match status" value="1"/>
</dbReference>
<evidence type="ECO:0000313" key="4">
    <source>
        <dbReference type="EMBL" id="GIJ35902.1"/>
    </source>
</evidence>
<gene>
    <name evidence="4" type="ORF">Vse01_50500</name>
</gene>
<evidence type="ECO:0000313" key="5">
    <source>
        <dbReference type="Proteomes" id="UP000607311"/>
    </source>
</evidence>
<evidence type="ECO:0000256" key="2">
    <source>
        <dbReference type="ARBA" id="ARBA00022898"/>
    </source>
</evidence>
<evidence type="ECO:0000256" key="1">
    <source>
        <dbReference type="ARBA" id="ARBA00001933"/>
    </source>
</evidence>
<dbReference type="GO" id="GO:0008483">
    <property type="term" value="F:transaminase activity"/>
    <property type="evidence" value="ECO:0007669"/>
    <property type="project" value="InterPro"/>
</dbReference>
<accession>A0A9W5UUT4</accession>
<dbReference type="Gene3D" id="3.40.640.10">
    <property type="entry name" value="Type I PLP-dependent aspartate aminotransferase-like (Major domain)"/>
    <property type="match status" value="1"/>
</dbReference>
<dbReference type="AlphaFoldDB" id="A0A9W5UUT4"/>
<dbReference type="InterPro" id="IPR005814">
    <property type="entry name" value="Aminotrans_3"/>
</dbReference>
<sequence length="426" mass="45408">MLRFSVAGIHASPRAPASRDLSEEFEPVSNAVLDRETTSYLSRLDEGGVLPGRYLLVDAENATLRLADPAGRIRSCTDFMSAFAAVNFGHRNPAIVEALRRPSDLAAPFQTADAELIARWLCRRLGGTADRRVLFQIGGSFAVSTALALARRHRPGRVLGVRGAFHGLGVDAAAVTTVQREFSLQDTGFVELLNTEVGHLTPGEVPDDWTDVSCVIYEPVQGANGYVPLDVDWLRQLSESARSAGVLLIADEIQCGFHRHGPFSPSAVAGLDPDVVLFSKSLTNGMYPLSAVVYKQHLERDAAAVYLAHTFQTGTMGPAAAVAVAAYLDSNDVAAMAATVERPLRDLADRLTAAGLADEVHVTGPALSFRPTARTSRAVVAAAFEAGVLVFAGGRHGERIRIAPPLTVPADQLRGGVDTLWNVLNG</sequence>
<evidence type="ECO:0000256" key="3">
    <source>
        <dbReference type="RuleBase" id="RU003560"/>
    </source>
</evidence>
<dbReference type="PROSITE" id="PS00600">
    <property type="entry name" value="AA_TRANSFER_CLASS_3"/>
    <property type="match status" value="1"/>
</dbReference>